<name>A0A397UTL3_9GLOM</name>
<evidence type="ECO:0000313" key="2">
    <source>
        <dbReference type="EMBL" id="RIB10843.1"/>
    </source>
</evidence>
<keyword evidence="3" id="KW-1185">Reference proteome</keyword>
<protein>
    <submittedName>
        <fullName evidence="2">Uncharacterized protein</fullName>
    </submittedName>
</protein>
<feature type="transmembrane region" description="Helical" evidence="1">
    <location>
        <begin position="28"/>
        <end position="60"/>
    </location>
</feature>
<keyword evidence="1" id="KW-1133">Transmembrane helix</keyword>
<organism evidence="2 3">
    <name type="scientific">Gigaspora rosea</name>
    <dbReference type="NCBI Taxonomy" id="44941"/>
    <lineage>
        <taxon>Eukaryota</taxon>
        <taxon>Fungi</taxon>
        <taxon>Fungi incertae sedis</taxon>
        <taxon>Mucoromycota</taxon>
        <taxon>Glomeromycotina</taxon>
        <taxon>Glomeromycetes</taxon>
        <taxon>Diversisporales</taxon>
        <taxon>Gigasporaceae</taxon>
        <taxon>Gigaspora</taxon>
    </lineage>
</organism>
<gene>
    <name evidence="2" type="ORF">C2G38_2205081</name>
</gene>
<reference evidence="2 3" key="1">
    <citation type="submission" date="2018-06" db="EMBL/GenBank/DDBJ databases">
        <title>Comparative genomics reveals the genomic features of Rhizophagus irregularis, R. cerebriforme, R. diaphanum and Gigaspora rosea, and their symbiotic lifestyle signature.</title>
        <authorList>
            <person name="Morin E."/>
            <person name="San Clemente H."/>
            <person name="Chen E.C.H."/>
            <person name="De La Providencia I."/>
            <person name="Hainaut M."/>
            <person name="Kuo A."/>
            <person name="Kohler A."/>
            <person name="Murat C."/>
            <person name="Tang N."/>
            <person name="Roy S."/>
            <person name="Loubradou J."/>
            <person name="Henrissat B."/>
            <person name="Grigoriev I.V."/>
            <person name="Corradi N."/>
            <person name="Roux C."/>
            <person name="Martin F.M."/>
        </authorList>
    </citation>
    <scope>NUCLEOTIDE SEQUENCE [LARGE SCALE GENOMIC DNA]</scope>
    <source>
        <strain evidence="2 3">DAOM 194757</strain>
    </source>
</reference>
<accession>A0A397UTL3</accession>
<dbReference type="AlphaFoldDB" id="A0A397UTL3"/>
<dbReference type="EMBL" id="QKWP01001205">
    <property type="protein sequence ID" value="RIB10843.1"/>
    <property type="molecule type" value="Genomic_DNA"/>
</dbReference>
<proteinExistence type="predicted"/>
<feature type="transmembrane region" description="Helical" evidence="1">
    <location>
        <begin position="7"/>
        <end position="22"/>
    </location>
</feature>
<comment type="caution">
    <text evidence="2">The sequence shown here is derived from an EMBL/GenBank/DDBJ whole genome shotgun (WGS) entry which is preliminary data.</text>
</comment>
<evidence type="ECO:0000256" key="1">
    <source>
        <dbReference type="SAM" id="Phobius"/>
    </source>
</evidence>
<dbReference type="Proteomes" id="UP000266673">
    <property type="component" value="Unassembled WGS sequence"/>
</dbReference>
<sequence>MRDIFRFFLYFITNIFFPDAFYRKRLVIVIGVIVIEVIIVEVVVTVEVVVVGVVIIGVIVKKSLKSMLNRDWMILIFLDLFGTFVPGKYGR</sequence>
<keyword evidence="1" id="KW-0812">Transmembrane</keyword>
<keyword evidence="1" id="KW-0472">Membrane</keyword>
<evidence type="ECO:0000313" key="3">
    <source>
        <dbReference type="Proteomes" id="UP000266673"/>
    </source>
</evidence>